<evidence type="ECO:0000259" key="1">
    <source>
        <dbReference type="Pfam" id="PF15115"/>
    </source>
</evidence>
<dbReference type="Proteomes" id="UP000225706">
    <property type="component" value="Unassembled WGS sequence"/>
</dbReference>
<dbReference type="Pfam" id="PF15115">
    <property type="entry name" value="HDNR"/>
    <property type="match status" value="1"/>
</dbReference>
<feature type="domain" description="Domain of unknown function with conserved HDNR motif" evidence="1">
    <location>
        <begin position="1"/>
        <end position="135"/>
    </location>
</feature>
<evidence type="ECO:0000313" key="2">
    <source>
        <dbReference type="EMBL" id="PFX29829.1"/>
    </source>
</evidence>
<protein>
    <recommendedName>
        <fullName evidence="1">Domain of unknown function with conserved HDNR motif domain-containing protein</fullName>
    </recommendedName>
</protein>
<dbReference type="InterPro" id="IPR029369">
    <property type="entry name" value="HDNR"/>
</dbReference>
<accession>A0A2B4SL38</accession>
<gene>
    <name evidence="2" type="ORF">AWC38_SpisGene5426</name>
</gene>
<proteinExistence type="predicted"/>
<reference evidence="3" key="1">
    <citation type="journal article" date="2017" name="bioRxiv">
        <title>Comparative analysis of the genomes of Stylophora pistillata and Acropora digitifera provides evidence for extensive differences between species of corals.</title>
        <authorList>
            <person name="Voolstra C.R."/>
            <person name="Li Y."/>
            <person name="Liew Y.J."/>
            <person name="Baumgarten S."/>
            <person name="Zoccola D."/>
            <person name="Flot J.-F."/>
            <person name="Tambutte S."/>
            <person name="Allemand D."/>
            <person name="Aranda M."/>
        </authorList>
    </citation>
    <scope>NUCLEOTIDE SEQUENCE [LARGE SCALE GENOMIC DNA]</scope>
</reference>
<evidence type="ECO:0000313" key="3">
    <source>
        <dbReference type="Proteomes" id="UP000225706"/>
    </source>
</evidence>
<sequence length="182" mass="21216">MAKGRSFAPSKDKEGNWFSTRGWPRTLDVTKLQEKKVASPPKRFNDKNEAPFKRFAFSTHDNRHAFQDQGEYFGNGLGRRTFPDRCQHYSNNLIAWKTNNDPRSCYMASHQGLPGDDNSRYRRFPQVHLEGKPGSAPSETTTTKWFKQPDIPYKTPLHVLAITQEPFLSPNKWAYSYRPIWY</sequence>
<dbReference type="EMBL" id="LSMT01000060">
    <property type="protein sequence ID" value="PFX29829.1"/>
    <property type="molecule type" value="Genomic_DNA"/>
</dbReference>
<dbReference type="OrthoDB" id="10003408at2759"/>
<dbReference type="AlphaFoldDB" id="A0A2B4SL38"/>
<dbReference type="PANTHER" id="PTHR35440:SF1">
    <property type="entry name" value="TESTIS-EXPRESSED PROTEIN 36"/>
    <property type="match status" value="1"/>
</dbReference>
<dbReference type="PANTHER" id="PTHR35440">
    <property type="entry name" value="TESTIS-EXPRESSED PROTEIN 36"/>
    <property type="match status" value="1"/>
</dbReference>
<organism evidence="2 3">
    <name type="scientific">Stylophora pistillata</name>
    <name type="common">Smooth cauliflower coral</name>
    <dbReference type="NCBI Taxonomy" id="50429"/>
    <lineage>
        <taxon>Eukaryota</taxon>
        <taxon>Metazoa</taxon>
        <taxon>Cnidaria</taxon>
        <taxon>Anthozoa</taxon>
        <taxon>Hexacorallia</taxon>
        <taxon>Scleractinia</taxon>
        <taxon>Astrocoeniina</taxon>
        <taxon>Pocilloporidae</taxon>
        <taxon>Stylophora</taxon>
    </lineage>
</organism>
<comment type="caution">
    <text evidence="2">The sequence shown here is derived from an EMBL/GenBank/DDBJ whole genome shotgun (WGS) entry which is preliminary data.</text>
</comment>
<name>A0A2B4SL38_STYPI</name>
<keyword evidence="3" id="KW-1185">Reference proteome</keyword>